<keyword evidence="1" id="KW-0472">Membrane</keyword>
<evidence type="ECO:0000256" key="1">
    <source>
        <dbReference type="SAM" id="Phobius"/>
    </source>
</evidence>
<organism evidence="2">
    <name type="scientific">marine sediment metagenome</name>
    <dbReference type="NCBI Taxonomy" id="412755"/>
    <lineage>
        <taxon>unclassified sequences</taxon>
        <taxon>metagenomes</taxon>
        <taxon>ecological metagenomes</taxon>
    </lineage>
</organism>
<accession>X0TH39</accession>
<keyword evidence="1" id="KW-0812">Transmembrane</keyword>
<feature type="non-terminal residue" evidence="2">
    <location>
        <position position="1"/>
    </location>
</feature>
<protein>
    <submittedName>
        <fullName evidence="2">Uncharacterized protein</fullName>
    </submittedName>
</protein>
<dbReference type="AlphaFoldDB" id="X0TH39"/>
<feature type="transmembrane region" description="Helical" evidence="1">
    <location>
        <begin position="74"/>
        <end position="95"/>
    </location>
</feature>
<sequence length="171" mass="19540">DNHINEVEKIKEEINSSKHSFTELVGRANYLIEWIRIKKDEHDKKERLQSLFVQKKELESQIRRNNKKRNARKLSGWISLGIGVLSAGFSGYSYFMSDSAYNNYIDTTSTSEAENYRKDVEMWDTLMFTGAGGCGGGLTLSAILFLAGPNNKKEVLELERIDREIKITGVR</sequence>
<keyword evidence="1" id="KW-1133">Transmembrane helix</keyword>
<name>X0TH39_9ZZZZ</name>
<evidence type="ECO:0000313" key="2">
    <source>
        <dbReference type="EMBL" id="GAF92868.1"/>
    </source>
</evidence>
<comment type="caution">
    <text evidence="2">The sequence shown here is derived from an EMBL/GenBank/DDBJ whole genome shotgun (WGS) entry which is preliminary data.</text>
</comment>
<proteinExistence type="predicted"/>
<feature type="transmembrane region" description="Helical" evidence="1">
    <location>
        <begin position="126"/>
        <end position="147"/>
    </location>
</feature>
<reference evidence="2" key="1">
    <citation type="journal article" date="2014" name="Front. Microbiol.">
        <title>High frequency of phylogenetically diverse reductive dehalogenase-homologous genes in deep subseafloor sedimentary metagenomes.</title>
        <authorList>
            <person name="Kawai M."/>
            <person name="Futagami T."/>
            <person name="Toyoda A."/>
            <person name="Takaki Y."/>
            <person name="Nishi S."/>
            <person name="Hori S."/>
            <person name="Arai W."/>
            <person name="Tsubouchi T."/>
            <person name="Morono Y."/>
            <person name="Uchiyama I."/>
            <person name="Ito T."/>
            <person name="Fujiyama A."/>
            <person name="Inagaki F."/>
            <person name="Takami H."/>
        </authorList>
    </citation>
    <scope>NUCLEOTIDE SEQUENCE</scope>
    <source>
        <strain evidence="2">Expedition CK06-06</strain>
    </source>
</reference>
<dbReference type="EMBL" id="BARS01011707">
    <property type="protein sequence ID" value="GAF92868.1"/>
    <property type="molecule type" value="Genomic_DNA"/>
</dbReference>
<gene>
    <name evidence="2" type="ORF">S01H1_21190</name>
</gene>